<proteinExistence type="inferred from homology"/>
<keyword evidence="8" id="KW-1185">Reference proteome</keyword>
<evidence type="ECO:0000256" key="3">
    <source>
        <dbReference type="ARBA" id="ARBA00022692"/>
    </source>
</evidence>
<feature type="transmembrane region" description="Helical" evidence="6">
    <location>
        <begin position="119"/>
        <end position="137"/>
    </location>
</feature>
<feature type="transmembrane region" description="Helical" evidence="6">
    <location>
        <begin position="217"/>
        <end position="235"/>
    </location>
</feature>
<evidence type="ECO:0000256" key="4">
    <source>
        <dbReference type="ARBA" id="ARBA00022989"/>
    </source>
</evidence>
<feature type="transmembrane region" description="Helical" evidence="6">
    <location>
        <begin position="51"/>
        <end position="69"/>
    </location>
</feature>
<keyword evidence="3 6" id="KW-0812">Transmembrane</keyword>
<feature type="transmembrane region" description="Helical" evidence="6">
    <location>
        <begin position="26"/>
        <end position="44"/>
    </location>
</feature>
<keyword evidence="5 6" id="KW-0472">Membrane</keyword>
<sequence>MLHPLTSFVLIPLVVTISLRLDDTLLLALLQGVSLAWMLSRSLWIRRLRQWCLVLGPLAVGLVLVHMRWSELWRGVPFEELLPGLVPSIHLWLRIGSVLACALWWLATTPTQRIVKAMFASRLPPGMAYLLVSPLLLAEQLKTRLAVVQEAQAARGLDTHGPWYQRSTQLLSLAFPLLLWTLSEVNDRAAALETRAFRRYTRRTTLDSPVAAPWERWFVRTTLVVILLILGSFVWH</sequence>
<dbReference type="CDD" id="cd16914">
    <property type="entry name" value="EcfT"/>
    <property type="match status" value="1"/>
</dbReference>
<reference evidence="8" key="1">
    <citation type="journal article" date="2019" name="Int. J. Syst. Evol. Microbiol.">
        <title>The Global Catalogue of Microorganisms (GCM) 10K type strain sequencing project: providing services to taxonomists for standard genome sequencing and annotation.</title>
        <authorList>
            <consortium name="The Broad Institute Genomics Platform"/>
            <consortium name="The Broad Institute Genome Sequencing Center for Infectious Disease"/>
            <person name="Wu L."/>
            <person name="Ma J."/>
        </authorList>
    </citation>
    <scope>NUCLEOTIDE SEQUENCE [LARGE SCALE GENOMIC DNA]</scope>
    <source>
        <strain evidence="8">CCUG 54518</strain>
    </source>
</reference>
<evidence type="ECO:0000256" key="6">
    <source>
        <dbReference type="SAM" id="Phobius"/>
    </source>
</evidence>
<gene>
    <name evidence="7" type="ORF">ACFQNJ_02330</name>
</gene>
<dbReference type="Pfam" id="PF02361">
    <property type="entry name" value="CbiQ"/>
    <property type="match status" value="1"/>
</dbReference>
<protein>
    <submittedName>
        <fullName evidence="7">Energy-coupling factor transporter transmembrane component T</fullName>
    </submittedName>
</protein>
<comment type="subcellular location">
    <subcellularLocation>
        <location evidence="1">Membrane</location>
        <topology evidence="1">Multi-pass membrane protein</topology>
    </subcellularLocation>
</comment>
<name>A0ABW2R4F0_9BURK</name>
<dbReference type="RefSeq" id="WP_382253514.1">
    <property type="nucleotide sequence ID" value="NZ_JBHTBX010000001.1"/>
</dbReference>
<organism evidence="7 8">
    <name type="scientific">Hydrogenophaga bisanensis</name>
    <dbReference type="NCBI Taxonomy" id="439611"/>
    <lineage>
        <taxon>Bacteria</taxon>
        <taxon>Pseudomonadati</taxon>
        <taxon>Pseudomonadota</taxon>
        <taxon>Betaproteobacteria</taxon>
        <taxon>Burkholderiales</taxon>
        <taxon>Comamonadaceae</taxon>
        <taxon>Hydrogenophaga</taxon>
    </lineage>
</organism>
<keyword evidence="4 6" id="KW-1133">Transmembrane helix</keyword>
<comment type="caution">
    <text evidence="7">The sequence shown here is derived from an EMBL/GenBank/DDBJ whole genome shotgun (WGS) entry which is preliminary data.</text>
</comment>
<dbReference type="InterPro" id="IPR003339">
    <property type="entry name" value="ABC/ECF_trnsptr_transmembrane"/>
</dbReference>
<evidence type="ECO:0000256" key="5">
    <source>
        <dbReference type="ARBA" id="ARBA00023136"/>
    </source>
</evidence>
<accession>A0ABW2R4F0</accession>
<evidence type="ECO:0000313" key="8">
    <source>
        <dbReference type="Proteomes" id="UP001596495"/>
    </source>
</evidence>
<feature type="transmembrane region" description="Helical" evidence="6">
    <location>
        <begin position="89"/>
        <end position="107"/>
    </location>
</feature>
<evidence type="ECO:0000256" key="2">
    <source>
        <dbReference type="ARBA" id="ARBA00008564"/>
    </source>
</evidence>
<dbReference type="Proteomes" id="UP001596495">
    <property type="component" value="Unassembled WGS sequence"/>
</dbReference>
<evidence type="ECO:0000313" key="7">
    <source>
        <dbReference type="EMBL" id="MFC7433344.1"/>
    </source>
</evidence>
<dbReference type="EMBL" id="JBHTBX010000001">
    <property type="protein sequence ID" value="MFC7433344.1"/>
    <property type="molecule type" value="Genomic_DNA"/>
</dbReference>
<comment type="similarity">
    <text evidence="2">Belongs to the CbiQ family.</text>
</comment>
<evidence type="ECO:0000256" key="1">
    <source>
        <dbReference type="ARBA" id="ARBA00004141"/>
    </source>
</evidence>